<dbReference type="EMBL" id="CAIT01000005">
    <property type="protein sequence ID" value="CCH52649.1"/>
    <property type="molecule type" value="Genomic_DNA"/>
</dbReference>
<dbReference type="AlphaFoldDB" id="I2GFH4"/>
<dbReference type="RefSeq" id="WP_009281233.1">
    <property type="nucleotide sequence ID" value="NZ_CAIT01000005.1"/>
</dbReference>
<protein>
    <recommendedName>
        <fullName evidence="3">Ligand-binding SRPBCC domain-containing protein</fullName>
    </recommendedName>
</protein>
<sequence>MHLIISTPVKQSLPVVWSGFDRTLFDKLSPPFPPVHVVRFDGCLKGDVVHLQLDFFLFKQDWISLIVDQQQTEQEIFFVDEGTRLPFFLRYWHHRHRLVRMKSADVIEQTLIIDDITFRTPFRLMDYLIYPVLWLQFAYRKPIYRKMFNRGERTTGS</sequence>
<dbReference type="Gene3D" id="3.30.530.20">
    <property type="match status" value="1"/>
</dbReference>
<accession>I2GFH4</accession>
<evidence type="ECO:0000313" key="1">
    <source>
        <dbReference type="EMBL" id="CCH52649.1"/>
    </source>
</evidence>
<dbReference type="STRING" id="1185876.BN8_01664"/>
<proteinExistence type="predicted"/>
<dbReference type="OrthoDB" id="838246at2"/>
<organism evidence="1 2">
    <name type="scientific">Fibrisoma limi BUZ 3</name>
    <dbReference type="NCBI Taxonomy" id="1185876"/>
    <lineage>
        <taxon>Bacteria</taxon>
        <taxon>Pseudomonadati</taxon>
        <taxon>Bacteroidota</taxon>
        <taxon>Cytophagia</taxon>
        <taxon>Cytophagales</taxon>
        <taxon>Spirosomataceae</taxon>
        <taxon>Fibrisoma</taxon>
    </lineage>
</organism>
<dbReference type="Proteomes" id="UP000009309">
    <property type="component" value="Unassembled WGS sequence"/>
</dbReference>
<keyword evidence="2" id="KW-1185">Reference proteome</keyword>
<reference evidence="1 2" key="1">
    <citation type="journal article" date="2012" name="J. Bacteriol.">
        <title>Genome Sequence of the Filamentous Bacterium Fibrisoma limi BUZ 3T.</title>
        <authorList>
            <person name="Filippini M."/>
            <person name="Qi W."/>
            <person name="Jaenicke S."/>
            <person name="Goesmann A."/>
            <person name="Smits T.H."/>
            <person name="Bagheri H.C."/>
        </authorList>
    </citation>
    <scope>NUCLEOTIDE SEQUENCE [LARGE SCALE GENOMIC DNA]</scope>
    <source>
        <strain evidence="2">BUZ 3T</strain>
    </source>
</reference>
<evidence type="ECO:0008006" key="3">
    <source>
        <dbReference type="Google" id="ProtNLM"/>
    </source>
</evidence>
<dbReference type="InterPro" id="IPR023393">
    <property type="entry name" value="START-like_dom_sf"/>
</dbReference>
<gene>
    <name evidence="1" type="ORF">BN8_01664</name>
</gene>
<evidence type="ECO:0000313" key="2">
    <source>
        <dbReference type="Proteomes" id="UP000009309"/>
    </source>
</evidence>
<dbReference type="eggNOG" id="COG4276">
    <property type="taxonomic scope" value="Bacteria"/>
</dbReference>
<name>I2GFH4_9BACT</name>
<comment type="caution">
    <text evidence="1">The sequence shown here is derived from an EMBL/GenBank/DDBJ whole genome shotgun (WGS) entry which is preliminary data.</text>
</comment>